<dbReference type="GO" id="GO:0005524">
    <property type="term" value="F:ATP binding"/>
    <property type="evidence" value="ECO:0007669"/>
    <property type="project" value="InterPro"/>
</dbReference>
<dbReference type="AlphaFoldDB" id="A0A397V344"/>
<dbReference type="OrthoDB" id="272077at2759"/>
<dbReference type="Gene3D" id="1.25.40.10">
    <property type="entry name" value="Tetratricopeptide repeat domain"/>
    <property type="match status" value="2"/>
</dbReference>
<dbReference type="SMART" id="SM00671">
    <property type="entry name" value="SEL1"/>
    <property type="match status" value="6"/>
</dbReference>
<protein>
    <recommendedName>
        <fullName evidence="2">Protein kinase domain-containing protein</fullName>
    </recommendedName>
</protein>
<dbReference type="InterPro" id="IPR006597">
    <property type="entry name" value="Sel1-like"/>
</dbReference>
<dbReference type="Pfam" id="PF07714">
    <property type="entry name" value="PK_Tyr_Ser-Thr"/>
    <property type="match status" value="1"/>
</dbReference>
<dbReference type="Gene3D" id="1.10.510.10">
    <property type="entry name" value="Transferase(Phosphotransferase) domain 1"/>
    <property type="match status" value="1"/>
</dbReference>
<evidence type="ECO:0000313" key="4">
    <source>
        <dbReference type="Proteomes" id="UP000266673"/>
    </source>
</evidence>
<dbReference type="SUPFAM" id="SSF56112">
    <property type="entry name" value="Protein kinase-like (PK-like)"/>
    <property type="match status" value="1"/>
</dbReference>
<dbReference type="EMBL" id="QKWP01000896">
    <property type="protein sequence ID" value="RIB13726.1"/>
    <property type="molecule type" value="Genomic_DNA"/>
</dbReference>
<comment type="caution">
    <text evidence="3">The sequence shown here is derived from an EMBL/GenBank/DDBJ whole genome shotgun (WGS) entry which is preliminary data.</text>
</comment>
<dbReference type="Proteomes" id="UP000266673">
    <property type="component" value="Unassembled WGS sequence"/>
</dbReference>
<organism evidence="3 4">
    <name type="scientific">Gigaspora rosea</name>
    <dbReference type="NCBI Taxonomy" id="44941"/>
    <lineage>
        <taxon>Eukaryota</taxon>
        <taxon>Fungi</taxon>
        <taxon>Fungi incertae sedis</taxon>
        <taxon>Mucoromycota</taxon>
        <taxon>Glomeromycotina</taxon>
        <taxon>Glomeromycetes</taxon>
        <taxon>Diversisporales</taxon>
        <taxon>Gigasporaceae</taxon>
        <taxon>Gigaspora</taxon>
    </lineage>
</organism>
<dbReference type="Pfam" id="PF08238">
    <property type="entry name" value="Sel1"/>
    <property type="match status" value="5"/>
</dbReference>
<dbReference type="InterPro" id="IPR000719">
    <property type="entry name" value="Prot_kinase_dom"/>
</dbReference>
<feature type="domain" description="Protein kinase" evidence="2">
    <location>
        <begin position="259"/>
        <end position="477"/>
    </location>
</feature>
<dbReference type="PANTHER" id="PTHR11102">
    <property type="entry name" value="SEL-1-LIKE PROTEIN"/>
    <property type="match status" value="1"/>
</dbReference>
<evidence type="ECO:0000313" key="3">
    <source>
        <dbReference type="EMBL" id="RIB13726.1"/>
    </source>
</evidence>
<dbReference type="SUPFAM" id="SSF81901">
    <property type="entry name" value="HCP-like"/>
    <property type="match status" value="1"/>
</dbReference>
<sequence>MLVEHLENINSSSDISQIAKNVTQLCLENKSHDFLNEIINKMSTLFIKERLKCKTFRLILDKLEQFLIKKNENPEKIIKFCLYLQNNPIAQVILSSCYLLGKWVKKDEHKAFIYCQNSAEMGNAIGTCNVRYFYQYGIVVKKDEHKAFIYYQKAAEMGDIVGIILAGYCHWNGIEIGEDEHKAFIYYRQLAEMGNAAGICGVKHCYQHGVGVEKDKNMALISYLRSVEMGNAFAICFVGHCYQYGVGVEKDEHKAFIYYQKAAEIGDGEGMLKVAECYRSGIGITRDLNKAKYWYQRSVALKLLNKSNNYHEEFIRELKAYCDIGLNDPTFLKCFGISKDNVSKDYVLVMEYAHYGNLRQNLHTIAQMDWKDKLNLLQCIASDLHIIHSHELIHRDLHSGNILQDNLKSTYIADLGYSIAVNIALKSKSDEIYGILQFIVRVLCDNPCFFHLLIGTGLLHQTPYNKIVIIWVANYMK</sequence>
<gene>
    <name evidence="3" type="ORF">C2G38_2144393</name>
</gene>
<dbReference type="InterPro" id="IPR011009">
    <property type="entry name" value="Kinase-like_dom_sf"/>
</dbReference>
<dbReference type="InterPro" id="IPR011990">
    <property type="entry name" value="TPR-like_helical_dom_sf"/>
</dbReference>
<proteinExistence type="inferred from homology"/>
<accession>A0A397V344</accession>
<dbReference type="GO" id="GO:0004672">
    <property type="term" value="F:protein kinase activity"/>
    <property type="evidence" value="ECO:0007669"/>
    <property type="project" value="InterPro"/>
</dbReference>
<comment type="similarity">
    <text evidence="1">Belongs to the sel-1 family.</text>
</comment>
<dbReference type="InterPro" id="IPR001245">
    <property type="entry name" value="Ser-Thr/Tyr_kinase_cat_dom"/>
</dbReference>
<evidence type="ECO:0000259" key="2">
    <source>
        <dbReference type="PROSITE" id="PS50011"/>
    </source>
</evidence>
<keyword evidence="4" id="KW-1185">Reference proteome</keyword>
<dbReference type="InterPro" id="IPR050767">
    <property type="entry name" value="Sel1_AlgK"/>
</dbReference>
<evidence type="ECO:0000256" key="1">
    <source>
        <dbReference type="ARBA" id="ARBA00038101"/>
    </source>
</evidence>
<dbReference type="PANTHER" id="PTHR11102:SF160">
    <property type="entry name" value="ERAD-ASSOCIATED E3 UBIQUITIN-PROTEIN LIGASE COMPONENT HRD3"/>
    <property type="match status" value="1"/>
</dbReference>
<reference evidence="3 4" key="1">
    <citation type="submission" date="2018-06" db="EMBL/GenBank/DDBJ databases">
        <title>Comparative genomics reveals the genomic features of Rhizophagus irregularis, R. cerebriforme, R. diaphanum and Gigaspora rosea, and their symbiotic lifestyle signature.</title>
        <authorList>
            <person name="Morin E."/>
            <person name="San Clemente H."/>
            <person name="Chen E.C.H."/>
            <person name="De La Providencia I."/>
            <person name="Hainaut M."/>
            <person name="Kuo A."/>
            <person name="Kohler A."/>
            <person name="Murat C."/>
            <person name="Tang N."/>
            <person name="Roy S."/>
            <person name="Loubradou J."/>
            <person name="Henrissat B."/>
            <person name="Grigoriev I.V."/>
            <person name="Corradi N."/>
            <person name="Roux C."/>
            <person name="Martin F.M."/>
        </authorList>
    </citation>
    <scope>NUCLEOTIDE SEQUENCE [LARGE SCALE GENOMIC DNA]</scope>
    <source>
        <strain evidence="3 4">DAOM 194757</strain>
    </source>
</reference>
<dbReference type="STRING" id="44941.A0A397V344"/>
<dbReference type="PROSITE" id="PS50011">
    <property type="entry name" value="PROTEIN_KINASE_DOM"/>
    <property type="match status" value="1"/>
</dbReference>
<name>A0A397V344_9GLOM</name>